<dbReference type="SUPFAM" id="SSF51905">
    <property type="entry name" value="FAD/NAD(P)-binding domain"/>
    <property type="match status" value="1"/>
</dbReference>
<sequence>MVNLNWKQTFFMNSQYDVLIIGGGPAGASVATILAEHGHRALVIERAKFPRYHVGESLIPFTFGPLERLGMIPKMKKSHFMKKYSVSFVQPDGRRSQPFYFHTRYDKETIAQTWQVLRSEFDEMLLNNARDKGAHVREETTVVQLLKNDSGHVVGVEVKNKDGSLEQLYAKLVIDASGKEAFASSRQGWRVGDPYLNKVAIWTYYKGSKRAEDLDEGATTIAFVPDKGWFWHIPQHNDMVSVGIVAEGKYLTRDGFRDPEAMFQREIGQNQWIKEHLSTGECTGEYWLTSEYSRHSKYGSSPGLLLVGDAFAFLDPVFSSGVMLALKSGVLAGDAVHEALVANDLSPERFADYGRQIREGVENMRKLVYAFYDPNFSFKDVVMKYPEAGAELTDCLSGDLNKDYTPLWNRIREFVKLPEDLPYGLPLAA</sequence>
<dbReference type="EMBL" id="BAABIA010000004">
    <property type="protein sequence ID" value="GAA5140266.1"/>
    <property type="molecule type" value="Genomic_DNA"/>
</dbReference>
<dbReference type="PANTHER" id="PTHR43747">
    <property type="entry name" value="FAD-BINDING PROTEIN"/>
    <property type="match status" value="1"/>
</dbReference>
<organism evidence="1 2">
    <name type="scientific">Prosthecobacter algae</name>
    <dbReference type="NCBI Taxonomy" id="1144682"/>
    <lineage>
        <taxon>Bacteria</taxon>
        <taxon>Pseudomonadati</taxon>
        <taxon>Verrucomicrobiota</taxon>
        <taxon>Verrucomicrobiia</taxon>
        <taxon>Verrucomicrobiales</taxon>
        <taxon>Verrucomicrobiaceae</taxon>
        <taxon>Prosthecobacter</taxon>
    </lineage>
</organism>
<dbReference type="PANTHER" id="PTHR43747:SF1">
    <property type="entry name" value="SLR1998 PROTEIN"/>
    <property type="match status" value="1"/>
</dbReference>
<dbReference type="Proteomes" id="UP001499852">
    <property type="component" value="Unassembled WGS sequence"/>
</dbReference>
<reference evidence="2" key="1">
    <citation type="journal article" date="2019" name="Int. J. Syst. Evol. Microbiol.">
        <title>The Global Catalogue of Microorganisms (GCM) 10K type strain sequencing project: providing services to taxonomists for standard genome sequencing and annotation.</title>
        <authorList>
            <consortium name="The Broad Institute Genomics Platform"/>
            <consortium name="The Broad Institute Genome Sequencing Center for Infectious Disease"/>
            <person name="Wu L."/>
            <person name="Ma J."/>
        </authorList>
    </citation>
    <scope>NUCLEOTIDE SEQUENCE [LARGE SCALE GENOMIC DNA]</scope>
    <source>
        <strain evidence="2">JCM 18053</strain>
    </source>
</reference>
<dbReference type="Gene3D" id="3.50.50.60">
    <property type="entry name" value="FAD/NAD(P)-binding domain"/>
    <property type="match status" value="1"/>
</dbReference>
<comment type="caution">
    <text evidence="1">The sequence shown here is derived from an EMBL/GenBank/DDBJ whole genome shotgun (WGS) entry which is preliminary data.</text>
</comment>
<gene>
    <name evidence="1" type="ORF">GCM10023213_22610</name>
</gene>
<dbReference type="InterPro" id="IPR050816">
    <property type="entry name" value="Flavin-dep_Halogenase_NPB"/>
</dbReference>
<name>A0ABP9P4M2_9BACT</name>
<proteinExistence type="predicted"/>
<evidence type="ECO:0000313" key="1">
    <source>
        <dbReference type="EMBL" id="GAA5140266.1"/>
    </source>
</evidence>
<keyword evidence="2" id="KW-1185">Reference proteome</keyword>
<dbReference type="PRINTS" id="PR00420">
    <property type="entry name" value="RNGMNOXGNASE"/>
</dbReference>
<dbReference type="Pfam" id="PF04820">
    <property type="entry name" value="Trp_halogenase"/>
    <property type="match status" value="2"/>
</dbReference>
<protein>
    <submittedName>
        <fullName evidence="1">NAD(P)/FAD-dependent oxidoreductase</fullName>
    </submittedName>
</protein>
<accession>A0ABP9P4M2</accession>
<evidence type="ECO:0000313" key="2">
    <source>
        <dbReference type="Proteomes" id="UP001499852"/>
    </source>
</evidence>
<dbReference type="InterPro" id="IPR006905">
    <property type="entry name" value="Flavin_halogenase"/>
</dbReference>
<dbReference type="InterPro" id="IPR036188">
    <property type="entry name" value="FAD/NAD-bd_sf"/>
</dbReference>